<feature type="domain" description="OB-fold nucleic acid binding" evidence="2">
    <location>
        <begin position="10"/>
        <end position="83"/>
    </location>
</feature>
<dbReference type="GO" id="GO:0008855">
    <property type="term" value="F:exodeoxyribonuclease VII activity"/>
    <property type="evidence" value="ECO:0007669"/>
    <property type="project" value="InterPro"/>
</dbReference>
<evidence type="ECO:0000259" key="2">
    <source>
        <dbReference type="Pfam" id="PF13742"/>
    </source>
</evidence>
<protein>
    <recommendedName>
        <fullName evidence="2">OB-fold nucleic acid binding domain-containing protein</fullName>
    </recommendedName>
</protein>
<evidence type="ECO:0000313" key="4">
    <source>
        <dbReference type="Proteomes" id="UP000302139"/>
    </source>
</evidence>
<organism evidence="3 4">
    <name type="scientific">Streptomyces avermitilis</name>
    <dbReference type="NCBI Taxonomy" id="33903"/>
    <lineage>
        <taxon>Bacteria</taxon>
        <taxon>Bacillati</taxon>
        <taxon>Actinomycetota</taxon>
        <taxon>Actinomycetes</taxon>
        <taxon>Kitasatosporales</taxon>
        <taxon>Streptomycetaceae</taxon>
        <taxon>Streptomyces</taxon>
    </lineage>
</organism>
<dbReference type="GO" id="GO:0003676">
    <property type="term" value="F:nucleic acid binding"/>
    <property type="evidence" value="ECO:0007669"/>
    <property type="project" value="InterPro"/>
</dbReference>
<dbReference type="GO" id="GO:0009318">
    <property type="term" value="C:exodeoxyribonuclease VII complex"/>
    <property type="evidence" value="ECO:0007669"/>
    <property type="project" value="InterPro"/>
</dbReference>
<evidence type="ECO:0000313" key="3">
    <source>
        <dbReference type="EMBL" id="GDY63106.1"/>
    </source>
</evidence>
<dbReference type="EMBL" id="BJHX01000001">
    <property type="protein sequence ID" value="GDY63106.1"/>
    <property type="molecule type" value="Genomic_DNA"/>
</dbReference>
<dbReference type="AlphaFoldDB" id="A0A4D4LUQ6"/>
<dbReference type="PANTHER" id="PTHR30008:SF0">
    <property type="entry name" value="EXODEOXYRIBONUCLEASE 7 LARGE SUBUNIT"/>
    <property type="match status" value="1"/>
</dbReference>
<feature type="region of interest" description="Disordered" evidence="1">
    <location>
        <begin position="81"/>
        <end position="104"/>
    </location>
</feature>
<dbReference type="Pfam" id="PF13742">
    <property type="entry name" value="tRNA_anti_2"/>
    <property type="match status" value="1"/>
</dbReference>
<sequence length="104" mass="11102">MSRLIGGWIDRLGAVWVEGQITQLSRRPGAGVVFMTLRDPSYDISVGVTCYRQVFDAVADVVSEGARVVVHAKPEWYAPRGSCHCGPPRSGPSGSVNSSPVLSS</sequence>
<name>A0A4D4LUQ6_STRAX</name>
<dbReference type="InterPro" id="IPR025824">
    <property type="entry name" value="OB-fold_nuc-bd_dom"/>
</dbReference>
<evidence type="ECO:0000256" key="1">
    <source>
        <dbReference type="SAM" id="MobiDB-lite"/>
    </source>
</evidence>
<reference evidence="3 4" key="1">
    <citation type="submission" date="2019-04" db="EMBL/GenBank/DDBJ databases">
        <title>Draft genome sequences of Streptomyces avermitilis NBRC 14893.</title>
        <authorList>
            <person name="Komaki H."/>
            <person name="Tamura T."/>
            <person name="Hosoyama A."/>
        </authorList>
    </citation>
    <scope>NUCLEOTIDE SEQUENCE [LARGE SCALE GENOMIC DNA]</scope>
    <source>
        <strain evidence="3 4">NBRC 14893</strain>
    </source>
</reference>
<dbReference type="PANTHER" id="PTHR30008">
    <property type="entry name" value="EXODEOXYRIBONUCLEASE 7 LARGE SUBUNIT"/>
    <property type="match status" value="1"/>
</dbReference>
<dbReference type="InterPro" id="IPR003753">
    <property type="entry name" value="Exonuc_VII_L"/>
</dbReference>
<dbReference type="Proteomes" id="UP000302139">
    <property type="component" value="Unassembled WGS sequence"/>
</dbReference>
<dbReference type="GO" id="GO:0006308">
    <property type="term" value="P:DNA catabolic process"/>
    <property type="evidence" value="ECO:0007669"/>
    <property type="project" value="InterPro"/>
</dbReference>
<gene>
    <name evidence="3" type="ORF">SAV14893_024990</name>
</gene>
<proteinExistence type="predicted"/>
<dbReference type="CDD" id="cd04489">
    <property type="entry name" value="ExoVII_LU_OBF"/>
    <property type="match status" value="1"/>
</dbReference>
<comment type="caution">
    <text evidence="3">The sequence shown here is derived from an EMBL/GenBank/DDBJ whole genome shotgun (WGS) entry which is preliminary data.</text>
</comment>
<accession>A0A4D4LUQ6</accession>